<name>A0ABP9A8G9_9MICO</name>
<keyword evidence="2" id="KW-1185">Reference proteome</keyword>
<organism evidence="1 2">
    <name type="scientific">Microbacterium gilvum</name>
    <dbReference type="NCBI Taxonomy" id="1336204"/>
    <lineage>
        <taxon>Bacteria</taxon>
        <taxon>Bacillati</taxon>
        <taxon>Actinomycetota</taxon>
        <taxon>Actinomycetes</taxon>
        <taxon>Micrococcales</taxon>
        <taxon>Microbacteriaceae</taxon>
        <taxon>Microbacterium</taxon>
    </lineage>
</organism>
<gene>
    <name evidence="1" type="ORF">GCM10023351_18580</name>
</gene>
<sequence>MTDTEYTPSLDDLRVAWMAHHIEATDESPMPMTKWEAEFRRGIEAEKAKAWDEGYEAWRGDGARRYWDASSPQANPYRKEQDRG</sequence>
<evidence type="ECO:0000313" key="1">
    <source>
        <dbReference type="EMBL" id="GAA4774456.1"/>
    </source>
</evidence>
<proteinExistence type="predicted"/>
<reference evidence="2" key="1">
    <citation type="journal article" date="2019" name="Int. J. Syst. Evol. Microbiol.">
        <title>The Global Catalogue of Microorganisms (GCM) 10K type strain sequencing project: providing services to taxonomists for standard genome sequencing and annotation.</title>
        <authorList>
            <consortium name="The Broad Institute Genomics Platform"/>
            <consortium name="The Broad Institute Genome Sequencing Center for Infectious Disease"/>
            <person name="Wu L."/>
            <person name="Ma J."/>
        </authorList>
    </citation>
    <scope>NUCLEOTIDE SEQUENCE [LARGE SCALE GENOMIC DNA]</scope>
    <source>
        <strain evidence="2">JCM 18537</strain>
    </source>
</reference>
<dbReference type="Proteomes" id="UP001501645">
    <property type="component" value="Unassembled WGS sequence"/>
</dbReference>
<protein>
    <submittedName>
        <fullName evidence="1">Uncharacterized protein</fullName>
    </submittedName>
</protein>
<comment type="caution">
    <text evidence="1">The sequence shown here is derived from an EMBL/GenBank/DDBJ whole genome shotgun (WGS) entry which is preliminary data.</text>
</comment>
<dbReference type="EMBL" id="BAABKO010000003">
    <property type="protein sequence ID" value="GAA4774456.1"/>
    <property type="molecule type" value="Genomic_DNA"/>
</dbReference>
<accession>A0ABP9A8G9</accession>
<dbReference type="RefSeq" id="WP_345438396.1">
    <property type="nucleotide sequence ID" value="NZ_BAABKO010000003.1"/>
</dbReference>
<evidence type="ECO:0000313" key="2">
    <source>
        <dbReference type="Proteomes" id="UP001501645"/>
    </source>
</evidence>